<dbReference type="GO" id="GO:0005506">
    <property type="term" value="F:iron ion binding"/>
    <property type="evidence" value="ECO:0007669"/>
    <property type="project" value="InterPro"/>
</dbReference>
<dbReference type="PRINTS" id="PR00090">
    <property type="entry name" value="RNGDIOXGNASE"/>
</dbReference>
<dbReference type="OrthoDB" id="7456916at2"/>
<accession>A0A5J6N6J5</accession>
<keyword evidence="7" id="KW-0520">NAD</keyword>
<evidence type="ECO:0000259" key="8">
    <source>
        <dbReference type="PROSITE" id="PS51296"/>
    </source>
</evidence>
<evidence type="ECO:0000256" key="5">
    <source>
        <dbReference type="ARBA" id="ARBA00023004"/>
    </source>
</evidence>
<dbReference type="GO" id="GO:0016491">
    <property type="term" value="F:oxidoreductase activity"/>
    <property type="evidence" value="ECO:0007669"/>
    <property type="project" value="UniProtKB-KW"/>
</dbReference>
<dbReference type="AlphaFoldDB" id="A0A5J6N6J5"/>
<dbReference type="KEGG" id="hadh:FRZ61_45160"/>
<dbReference type="Pfam" id="PF00848">
    <property type="entry name" value="Ring_hydroxyl_A"/>
    <property type="match status" value="1"/>
</dbReference>
<dbReference type="InterPro" id="IPR036922">
    <property type="entry name" value="Rieske_2Fe-2S_sf"/>
</dbReference>
<dbReference type="PANTHER" id="PTHR43756:SF5">
    <property type="entry name" value="CHOLINE MONOOXYGENASE, CHLOROPLASTIC"/>
    <property type="match status" value="1"/>
</dbReference>
<evidence type="ECO:0000256" key="7">
    <source>
        <dbReference type="ARBA" id="ARBA00023027"/>
    </source>
</evidence>
<dbReference type="InterPro" id="IPR017941">
    <property type="entry name" value="Rieske_2Fe-2S"/>
</dbReference>
<evidence type="ECO:0000256" key="4">
    <source>
        <dbReference type="ARBA" id="ARBA00023002"/>
    </source>
</evidence>
<reference evidence="9 10" key="1">
    <citation type="submission" date="2019-08" db="EMBL/GenBank/DDBJ databases">
        <title>Hyperibacter terrae gen. nov., sp. nov. and Hyperibacter viscosus sp. nov., two new members in the family Rhodospirillaceae isolated from the rhizosphere of Hypericum perforatum.</title>
        <authorList>
            <person name="Noviana Z."/>
        </authorList>
    </citation>
    <scope>NUCLEOTIDE SEQUENCE [LARGE SCALE GENOMIC DNA]</scope>
    <source>
        <strain evidence="9 10">R5959</strain>
    </source>
</reference>
<evidence type="ECO:0000256" key="6">
    <source>
        <dbReference type="ARBA" id="ARBA00023014"/>
    </source>
</evidence>
<evidence type="ECO:0000313" key="9">
    <source>
        <dbReference type="EMBL" id="QEX24575.1"/>
    </source>
</evidence>
<dbReference type="Proteomes" id="UP000325797">
    <property type="component" value="Chromosome"/>
</dbReference>
<keyword evidence="6" id="KW-0411">Iron-sulfur</keyword>
<dbReference type="CDD" id="cd03469">
    <property type="entry name" value="Rieske_RO_Alpha_N"/>
    <property type="match status" value="1"/>
</dbReference>
<keyword evidence="4" id="KW-0560">Oxidoreductase</keyword>
<name>A0A5J6N6J5_9PROT</name>
<evidence type="ECO:0000313" key="10">
    <source>
        <dbReference type="Proteomes" id="UP000325797"/>
    </source>
</evidence>
<dbReference type="SUPFAM" id="SSF50022">
    <property type="entry name" value="ISP domain"/>
    <property type="match status" value="1"/>
</dbReference>
<comment type="cofactor">
    <cofactor evidence="1">
        <name>Fe cation</name>
        <dbReference type="ChEBI" id="CHEBI:24875"/>
    </cofactor>
</comment>
<dbReference type="PROSITE" id="PS51296">
    <property type="entry name" value="RIESKE"/>
    <property type="match status" value="1"/>
</dbReference>
<dbReference type="InterPro" id="IPR015879">
    <property type="entry name" value="Ring_hydroxy_dOase_asu_C_dom"/>
</dbReference>
<evidence type="ECO:0000256" key="2">
    <source>
        <dbReference type="ARBA" id="ARBA00022714"/>
    </source>
</evidence>
<sequence length="378" mass="43012">MPRDEPALRQPKLAGFNVDPAHSYTLSAPYYREPEVLARERDAIFFKSWIFIGHGEKVAHVGDYFTHSIFDQNILVIRAKDQRIRAFYNVCAHRAHELLQGEGNAKVITCPYHAWSYHADGSLRSARGSEKVAGFDKDEFCLKEVQIESFLGFLFVNLDPAAPPLAVQSGDLAKEVRGYVPDVEKLTFSRRLTFDLKANWKNVVDNYLECYHCPPAHPAFSDLIDIKKYRSITHGIYSSHIGPMTGGDNKAYKFDAARQDSSLHFSGWYLWPNITLNTFPGCPNLSVLQIIPTGPETCREYWDFYFSSQEPNDEERAAVEYVDRVLQPEDIGLVESVQRGLRSKGYHQGRYIVDAERSDISEHALHHFHSLVLNALGD</sequence>
<protein>
    <submittedName>
        <fullName evidence="9">Ring-hydroxylating oxygenase subunit alpha</fullName>
    </submittedName>
</protein>
<organism evidence="9 10">
    <name type="scientific">Hypericibacter adhaerens</name>
    <dbReference type="NCBI Taxonomy" id="2602016"/>
    <lineage>
        <taxon>Bacteria</taxon>
        <taxon>Pseudomonadati</taxon>
        <taxon>Pseudomonadota</taxon>
        <taxon>Alphaproteobacteria</taxon>
        <taxon>Rhodospirillales</taxon>
        <taxon>Dongiaceae</taxon>
        <taxon>Hypericibacter</taxon>
    </lineage>
</organism>
<dbReference type="PANTHER" id="PTHR43756">
    <property type="entry name" value="CHOLINE MONOOXYGENASE, CHLOROPLASTIC"/>
    <property type="match status" value="1"/>
</dbReference>
<evidence type="ECO:0000256" key="3">
    <source>
        <dbReference type="ARBA" id="ARBA00022723"/>
    </source>
</evidence>
<keyword evidence="3" id="KW-0479">Metal-binding</keyword>
<dbReference type="CDD" id="cd08886">
    <property type="entry name" value="RHO_alpha_C_2"/>
    <property type="match status" value="1"/>
</dbReference>
<dbReference type="RefSeq" id="WP_151119841.1">
    <property type="nucleotide sequence ID" value="NZ_CP042582.1"/>
</dbReference>
<dbReference type="Gene3D" id="3.90.380.10">
    <property type="entry name" value="Naphthalene 1,2-dioxygenase Alpha Subunit, Chain A, domain 1"/>
    <property type="match status" value="2"/>
</dbReference>
<proteinExistence type="predicted"/>
<gene>
    <name evidence="9" type="ORF">FRZ61_45160</name>
</gene>
<feature type="domain" description="Rieske" evidence="8">
    <location>
        <begin position="49"/>
        <end position="156"/>
    </location>
</feature>
<dbReference type="Pfam" id="PF00355">
    <property type="entry name" value="Rieske"/>
    <property type="match status" value="1"/>
</dbReference>
<dbReference type="InterPro" id="IPR015881">
    <property type="entry name" value="ARHD_Rieske_2Fe_2S"/>
</dbReference>
<dbReference type="InterPro" id="IPR001663">
    <property type="entry name" value="Rng_hydr_dOase-A"/>
</dbReference>
<evidence type="ECO:0000256" key="1">
    <source>
        <dbReference type="ARBA" id="ARBA00001962"/>
    </source>
</evidence>
<dbReference type="EMBL" id="CP042582">
    <property type="protein sequence ID" value="QEX24575.1"/>
    <property type="molecule type" value="Genomic_DNA"/>
</dbReference>
<keyword evidence="5" id="KW-0408">Iron</keyword>
<dbReference type="GO" id="GO:0051537">
    <property type="term" value="F:2 iron, 2 sulfur cluster binding"/>
    <property type="evidence" value="ECO:0007669"/>
    <property type="project" value="UniProtKB-KW"/>
</dbReference>
<dbReference type="Gene3D" id="2.102.10.10">
    <property type="entry name" value="Rieske [2Fe-2S] iron-sulphur domain"/>
    <property type="match status" value="1"/>
</dbReference>
<dbReference type="PROSITE" id="PS00570">
    <property type="entry name" value="RING_HYDROXYL_ALPHA"/>
    <property type="match status" value="1"/>
</dbReference>
<dbReference type="SUPFAM" id="SSF55961">
    <property type="entry name" value="Bet v1-like"/>
    <property type="match status" value="1"/>
</dbReference>
<keyword evidence="10" id="KW-1185">Reference proteome</keyword>
<keyword evidence="2" id="KW-0001">2Fe-2S</keyword>